<feature type="region of interest" description="Disordered" evidence="1">
    <location>
        <begin position="1"/>
        <end position="38"/>
    </location>
</feature>
<dbReference type="EMBL" id="JAINUG010000284">
    <property type="protein sequence ID" value="KAJ8383851.1"/>
    <property type="molecule type" value="Genomic_DNA"/>
</dbReference>
<feature type="compositionally biased region" description="Basic residues" evidence="1">
    <location>
        <begin position="62"/>
        <end position="88"/>
    </location>
</feature>
<feature type="region of interest" description="Disordered" evidence="1">
    <location>
        <begin position="54"/>
        <end position="113"/>
    </location>
</feature>
<reference evidence="2" key="1">
    <citation type="journal article" date="2023" name="Science">
        <title>Genome structures resolve the early diversification of teleost fishes.</title>
        <authorList>
            <person name="Parey E."/>
            <person name="Louis A."/>
            <person name="Montfort J."/>
            <person name="Bouchez O."/>
            <person name="Roques C."/>
            <person name="Iampietro C."/>
            <person name="Lluch J."/>
            <person name="Castinel A."/>
            <person name="Donnadieu C."/>
            <person name="Desvignes T."/>
            <person name="Floi Bucao C."/>
            <person name="Jouanno E."/>
            <person name="Wen M."/>
            <person name="Mejri S."/>
            <person name="Dirks R."/>
            <person name="Jansen H."/>
            <person name="Henkel C."/>
            <person name="Chen W.J."/>
            <person name="Zahm M."/>
            <person name="Cabau C."/>
            <person name="Klopp C."/>
            <person name="Thompson A.W."/>
            <person name="Robinson-Rechavi M."/>
            <person name="Braasch I."/>
            <person name="Lecointre G."/>
            <person name="Bobe J."/>
            <person name="Postlethwait J.H."/>
            <person name="Berthelot C."/>
            <person name="Roest Crollius H."/>
            <person name="Guiguen Y."/>
        </authorList>
    </citation>
    <scope>NUCLEOTIDE SEQUENCE</scope>
    <source>
        <strain evidence="2">NC1722</strain>
    </source>
</reference>
<dbReference type="Proteomes" id="UP001221898">
    <property type="component" value="Unassembled WGS sequence"/>
</dbReference>
<evidence type="ECO:0000256" key="1">
    <source>
        <dbReference type="SAM" id="MobiDB-lite"/>
    </source>
</evidence>
<accession>A0AAD7RGF9</accession>
<evidence type="ECO:0000313" key="2">
    <source>
        <dbReference type="EMBL" id="KAJ8383851.1"/>
    </source>
</evidence>
<sequence>MRAVPSERSREGGNPRLSRFHRTPRRGSGWGAVGGAARAGPALSCVPTELLAPRVRSPPSLRPRRVHLQRRRHQHKSARPQTHARRKSQGSVQTLPSLAGRCADPFLERRPTG</sequence>
<comment type="caution">
    <text evidence="2">The sequence shown here is derived from an EMBL/GenBank/DDBJ whole genome shotgun (WGS) entry which is preliminary data.</text>
</comment>
<organism evidence="2 3">
    <name type="scientific">Aldrovandia affinis</name>
    <dbReference type="NCBI Taxonomy" id="143900"/>
    <lineage>
        <taxon>Eukaryota</taxon>
        <taxon>Metazoa</taxon>
        <taxon>Chordata</taxon>
        <taxon>Craniata</taxon>
        <taxon>Vertebrata</taxon>
        <taxon>Euteleostomi</taxon>
        <taxon>Actinopterygii</taxon>
        <taxon>Neopterygii</taxon>
        <taxon>Teleostei</taxon>
        <taxon>Notacanthiformes</taxon>
        <taxon>Halosauridae</taxon>
        <taxon>Aldrovandia</taxon>
    </lineage>
</organism>
<protein>
    <submittedName>
        <fullName evidence="2">Uncharacterized protein</fullName>
    </submittedName>
</protein>
<proteinExistence type="predicted"/>
<feature type="compositionally biased region" description="Basic and acidic residues" evidence="1">
    <location>
        <begin position="1"/>
        <end position="13"/>
    </location>
</feature>
<evidence type="ECO:0000313" key="3">
    <source>
        <dbReference type="Proteomes" id="UP001221898"/>
    </source>
</evidence>
<keyword evidence="3" id="KW-1185">Reference proteome</keyword>
<dbReference type="AlphaFoldDB" id="A0AAD7RGF9"/>
<name>A0AAD7RGF9_9TELE</name>
<gene>
    <name evidence="2" type="ORF">AAFF_G00214210</name>
</gene>